<gene>
    <name evidence="1" type="ORF">ALC60_02651</name>
</gene>
<evidence type="ECO:0000313" key="1">
    <source>
        <dbReference type="EMBL" id="KYQ58231.1"/>
    </source>
</evidence>
<name>A0A151XCX8_9HYME</name>
<dbReference type="EMBL" id="KQ982294">
    <property type="protein sequence ID" value="KYQ58231.1"/>
    <property type="molecule type" value="Genomic_DNA"/>
</dbReference>
<evidence type="ECO:0000313" key="2">
    <source>
        <dbReference type="Proteomes" id="UP000075809"/>
    </source>
</evidence>
<dbReference type="Proteomes" id="UP000075809">
    <property type="component" value="Unassembled WGS sequence"/>
</dbReference>
<organism evidence="1 2">
    <name type="scientific">Mycetomoellerius zeteki</name>
    <dbReference type="NCBI Taxonomy" id="64791"/>
    <lineage>
        <taxon>Eukaryota</taxon>
        <taxon>Metazoa</taxon>
        <taxon>Ecdysozoa</taxon>
        <taxon>Arthropoda</taxon>
        <taxon>Hexapoda</taxon>
        <taxon>Insecta</taxon>
        <taxon>Pterygota</taxon>
        <taxon>Neoptera</taxon>
        <taxon>Endopterygota</taxon>
        <taxon>Hymenoptera</taxon>
        <taxon>Apocrita</taxon>
        <taxon>Aculeata</taxon>
        <taxon>Formicoidea</taxon>
        <taxon>Formicidae</taxon>
        <taxon>Myrmicinae</taxon>
        <taxon>Mycetomoellerius</taxon>
    </lineage>
</organism>
<dbReference type="AlphaFoldDB" id="A0A151XCX8"/>
<reference evidence="1 2" key="1">
    <citation type="submission" date="2015-09" db="EMBL/GenBank/DDBJ databases">
        <title>Trachymyrmex zeteki WGS genome.</title>
        <authorList>
            <person name="Nygaard S."/>
            <person name="Hu H."/>
            <person name="Boomsma J."/>
            <person name="Zhang G."/>
        </authorList>
    </citation>
    <scope>NUCLEOTIDE SEQUENCE [LARGE SCALE GENOMIC DNA]</scope>
    <source>
        <strain evidence="1">Tzet28-1</strain>
        <tissue evidence="1">Whole body</tissue>
    </source>
</reference>
<keyword evidence="2" id="KW-1185">Reference proteome</keyword>
<sequence length="49" mass="5442">MAGCTPSLCSRTFTVGQYRYCPCNDCWSVEKNSLHDPQFADKEHSIASG</sequence>
<proteinExistence type="predicted"/>
<accession>A0A151XCX8</accession>
<protein>
    <submittedName>
        <fullName evidence="1">Uncharacterized protein</fullName>
    </submittedName>
</protein>